<keyword evidence="7" id="KW-0325">Glycoprotein</keyword>
<dbReference type="Gene3D" id="3.40.50.2300">
    <property type="match status" value="2"/>
</dbReference>
<dbReference type="GO" id="GO:0004965">
    <property type="term" value="F:G protein-coupled GABA receptor activity"/>
    <property type="evidence" value="ECO:0007669"/>
    <property type="project" value="InterPro"/>
</dbReference>
<evidence type="ECO:0000256" key="7">
    <source>
        <dbReference type="ARBA" id="ARBA00023180"/>
    </source>
</evidence>
<keyword evidence="8" id="KW-0807">Transducer</keyword>
<evidence type="ECO:0000259" key="11">
    <source>
        <dbReference type="PROSITE" id="PS50259"/>
    </source>
</evidence>
<dbReference type="InterPro" id="IPR000337">
    <property type="entry name" value="GPCR_3"/>
</dbReference>
<dbReference type="EMBL" id="CAICTM010000312">
    <property type="protein sequence ID" value="CAB9507599.1"/>
    <property type="molecule type" value="Genomic_DNA"/>
</dbReference>
<protein>
    <submittedName>
        <fullName evidence="12">Gamma-aminobutyric acid (GABA) B receptor</fullName>
    </submittedName>
</protein>
<evidence type="ECO:0000256" key="10">
    <source>
        <dbReference type="SAM" id="Phobius"/>
    </source>
</evidence>
<proteinExistence type="predicted"/>
<feature type="transmembrane region" description="Helical" evidence="10">
    <location>
        <begin position="633"/>
        <end position="654"/>
    </location>
</feature>
<evidence type="ECO:0000256" key="2">
    <source>
        <dbReference type="ARBA" id="ARBA00022692"/>
    </source>
</evidence>
<feature type="transmembrane region" description="Helical" evidence="10">
    <location>
        <begin position="692"/>
        <end position="712"/>
    </location>
</feature>
<name>A0A9N8DV12_9STRA</name>
<evidence type="ECO:0000256" key="5">
    <source>
        <dbReference type="ARBA" id="ARBA00023136"/>
    </source>
</evidence>
<dbReference type="CDD" id="cd15047">
    <property type="entry name" value="7tmC_GABA-B-like"/>
    <property type="match status" value="1"/>
</dbReference>
<reference evidence="12" key="1">
    <citation type="submission" date="2020-06" db="EMBL/GenBank/DDBJ databases">
        <authorList>
            <consortium name="Plant Systems Biology data submission"/>
        </authorList>
    </citation>
    <scope>NUCLEOTIDE SEQUENCE</scope>
    <source>
        <strain evidence="12">D6</strain>
    </source>
</reference>
<keyword evidence="4" id="KW-0297">G-protein coupled receptor</keyword>
<keyword evidence="3 10" id="KW-1133">Transmembrane helix</keyword>
<keyword evidence="5 10" id="KW-0472">Membrane</keyword>
<evidence type="ECO:0000256" key="9">
    <source>
        <dbReference type="SAM" id="MobiDB-lite"/>
    </source>
</evidence>
<feature type="transmembrane region" description="Helical" evidence="10">
    <location>
        <begin position="544"/>
        <end position="563"/>
    </location>
</feature>
<organism evidence="12 13">
    <name type="scientific">Seminavis robusta</name>
    <dbReference type="NCBI Taxonomy" id="568900"/>
    <lineage>
        <taxon>Eukaryota</taxon>
        <taxon>Sar</taxon>
        <taxon>Stramenopiles</taxon>
        <taxon>Ochrophyta</taxon>
        <taxon>Bacillariophyta</taxon>
        <taxon>Bacillariophyceae</taxon>
        <taxon>Bacillariophycidae</taxon>
        <taxon>Naviculales</taxon>
        <taxon>Naviculaceae</taxon>
        <taxon>Seminavis</taxon>
    </lineage>
</organism>
<gene>
    <name evidence="12" type="ORF">SEMRO_313_G114700.1</name>
</gene>
<dbReference type="OrthoDB" id="5597995at2759"/>
<evidence type="ECO:0000256" key="1">
    <source>
        <dbReference type="ARBA" id="ARBA00004141"/>
    </source>
</evidence>
<dbReference type="PRINTS" id="PR00248">
    <property type="entry name" value="GPCRMGR"/>
</dbReference>
<dbReference type="PANTHER" id="PTHR10519:SF20">
    <property type="entry name" value="G-PROTEIN COUPLED RECEPTOR 156-RELATED"/>
    <property type="match status" value="1"/>
</dbReference>
<keyword evidence="2 10" id="KW-0812">Transmembrane</keyword>
<evidence type="ECO:0000256" key="4">
    <source>
        <dbReference type="ARBA" id="ARBA00023040"/>
    </source>
</evidence>
<feature type="region of interest" description="Disordered" evidence="9">
    <location>
        <begin position="839"/>
        <end position="872"/>
    </location>
</feature>
<evidence type="ECO:0000313" key="13">
    <source>
        <dbReference type="Proteomes" id="UP001153069"/>
    </source>
</evidence>
<keyword evidence="13" id="KW-1185">Reference proteome</keyword>
<evidence type="ECO:0000313" key="12">
    <source>
        <dbReference type="EMBL" id="CAB9507599.1"/>
    </source>
</evidence>
<evidence type="ECO:0000256" key="6">
    <source>
        <dbReference type="ARBA" id="ARBA00023170"/>
    </source>
</evidence>
<comment type="subcellular location">
    <subcellularLocation>
        <location evidence="1">Membrane</location>
        <topology evidence="1">Multi-pass membrane protein</topology>
    </subcellularLocation>
</comment>
<comment type="caution">
    <text evidence="12">The sequence shown here is derived from an EMBL/GenBank/DDBJ whole genome shotgun (WGS) entry which is preliminary data.</text>
</comment>
<dbReference type="PROSITE" id="PS50259">
    <property type="entry name" value="G_PROTEIN_RECEP_F3_4"/>
    <property type="match status" value="1"/>
</dbReference>
<sequence length="872" mass="96641">MVYQGSHDDHSTSPAANASFGRPALHLLNLVGTTNGVVEGTTRRRLFERLIYSIASPFLAYKHLQERNGSVLNNLPALLLEACPDMEWSFEWRDTRFSESVALQQLIQATSSSTTSSSSGSKRRMAVVGDFPSRVTIPLSIVSSALDMVQISGSASSAQLDYTSPFFARTIPNDSGQAQAAIAYFQQSKVTHLVHIFVKDPYGIHMNVAVQNLCRQAGIRLRSIPYHDEHGDEDAVLNDLEQSGYRYVYATLFHEEDLMVAAWDRQLIGGDSGRVWFLSEKLWLTNPTYSLSASSKRNYKLARAIHGIGLVNLHFPSHERLDQALKDFANNTALQQEFLATINSHDDPELAEALVNYTFPPFHHHWNQYLYWDAVMALGIASCRSNTTTGAVLHQQLLDTQFMGASGPVSFDAFGNRRIDTVQYRIDNILLRHPLPDNSTTDAVYKFQSHLTNVVYGPTNISNITPFVFAAAVATDHNSSSSLLTTTMIPPLPLPPLDAEWNVLPAAAKGAGYGLGIVVLLMSLGFMGWTLTKRTIAVISLSQPIFLVQLCVGTTLMALAVFPMSLQSGLDGGPAQEKDYQQWLNAACMSTLWLLFLGFVIATSALMSKSWRLNRILNSGMAMRRIQVQAQDAIWPFCVFMTINVTLLLGMTVVSPLRFERVPIGSHKDAFDRHVESYGTCVAQDRSKLYGFLIPMLLVDLCGLIAATYQSFRARNLPTMYSESSYLAVSMISLVETLAIGGPILFALDGTNPTAFYVASTTVLCITCFTILLPVFLPKFWMRNMAAPRGMGASFVASSRRFSCPAINTHSKDSSCRLDDYELRPGMLAIVRRDNRTTMETSSMGFSKRSSRRFRPPPQPLGEVNELREFEA</sequence>
<dbReference type="GO" id="GO:0038039">
    <property type="term" value="C:G protein-coupled receptor heterodimeric complex"/>
    <property type="evidence" value="ECO:0007669"/>
    <property type="project" value="TreeGrafter"/>
</dbReference>
<dbReference type="Proteomes" id="UP001153069">
    <property type="component" value="Unassembled WGS sequence"/>
</dbReference>
<dbReference type="AlphaFoldDB" id="A0A9N8DV12"/>
<feature type="transmembrane region" description="Helical" evidence="10">
    <location>
        <begin position="511"/>
        <end position="532"/>
    </location>
</feature>
<feature type="transmembrane region" description="Helical" evidence="10">
    <location>
        <begin position="724"/>
        <end position="748"/>
    </location>
</feature>
<dbReference type="Pfam" id="PF01094">
    <property type="entry name" value="ANF_receptor"/>
    <property type="match status" value="1"/>
</dbReference>
<evidence type="ECO:0000256" key="3">
    <source>
        <dbReference type="ARBA" id="ARBA00022989"/>
    </source>
</evidence>
<keyword evidence="6 12" id="KW-0675">Receptor</keyword>
<feature type="transmembrane region" description="Helical" evidence="10">
    <location>
        <begin position="754"/>
        <end position="777"/>
    </location>
</feature>
<dbReference type="InterPro" id="IPR002455">
    <property type="entry name" value="GPCR3_GABA-B"/>
</dbReference>
<dbReference type="SUPFAM" id="SSF53822">
    <property type="entry name" value="Periplasmic binding protein-like I"/>
    <property type="match status" value="1"/>
</dbReference>
<accession>A0A9N8DV12</accession>
<evidence type="ECO:0000256" key="8">
    <source>
        <dbReference type="ARBA" id="ARBA00023224"/>
    </source>
</evidence>
<dbReference type="InterPro" id="IPR028082">
    <property type="entry name" value="Peripla_BP_I"/>
</dbReference>
<dbReference type="PANTHER" id="PTHR10519">
    <property type="entry name" value="GABA-B RECEPTOR"/>
    <property type="match status" value="1"/>
</dbReference>
<dbReference type="InterPro" id="IPR017978">
    <property type="entry name" value="GPCR_3_C"/>
</dbReference>
<feature type="domain" description="G-protein coupled receptors family 3 profile" evidence="11">
    <location>
        <begin position="586"/>
        <end position="782"/>
    </location>
</feature>
<dbReference type="Pfam" id="PF00003">
    <property type="entry name" value="7tm_3"/>
    <property type="match status" value="1"/>
</dbReference>
<dbReference type="InterPro" id="IPR001828">
    <property type="entry name" value="ANF_lig-bd_rcpt"/>
</dbReference>
<feature type="transmembrane region" description="Helical" evidence="10">
    <location>
        <begin position="583"/>
        <end position="607"/>
    </location>
</feature>